<proteinExistence type="predicted"/>
<organism evidence="1 2">
    <name type="scientific">Brachionus plicatilis</name>
    <name type="common">Marine rotifer</name>
    <name type="synonym">Brachionus muelleri</name>
    <dbReference type="NCBI Taxonomy" id="10195"/>
    <lineage>
        <taxon>Eukaryota</taxon>
        <taxon>Metazoa</taxon>
        <taxon>Spiralia</taxon>
        <taxon>Gnathifera</taxon>
        <taxon>Rotifera</taxon>
        <taxon>Eurotatoria</taxon>
        <taxon>Monogononta</taxon>
        <taxon>Pseudotrocha</taxon>
        <taxon>Ploima</taxon>
        <taxon>Brachionidae</taxon>
        <taxon>Brachionus</taxon>
    </lineage>
</organism>
<evidence type="ECO:0000313" key="2">
    <source>
        <dbReference type="Proteomes" id="UP000276133"/>
    </source>
</evidence>
<reference evidence="1 2" key="1">
    <citation type="journal article" date="2018" name="Sci. Rep.">
        <title>Genomic signatures of local adaptation to the degree of environmental predictability in rotifers.</title>
        <authorList>
            <person name="Franch-Gras L."/>
            <person name="Hahn C."/>
            <person name="Garcia-Roger E.M."/>
            <person name="Carmona M.J."/>
            <person name="Serra M."/>
            <person name="Gomez A."/>
        </authorList>
    </citation>
    <scope>NUCLEOTIDE SEQUENCE [LARGE SCALE GENOMIC DNA]</scope>
    <source>
        <strain evidence="1">HYR1</strain>
    </source>
</reference>
<dbReference type="Proteomes" id="UP000276133">
    <property type="component" value="Unassembled WGS sequence"/>
</dbReference>
<keyword evidence="2" id="KW-1185">Reference proteome</keyword>
<name>A0A3M7S4V7_BRAPC</name>
<gene>
    <name evidence="1" type="ORF">BpHYR1_039888</name>
</gene>
<accession>A0A3M7S4V7</accession>
<dbReference type="EMBL" id="REGN01002034">
    <property type="protein sequence ID" value="RNA30843.1"/>
    <property type="molecule type" value="Genomic_DNA"/>
</dbReference>
<sequence>MYTYLTLSMTFFDKKKIYQFSYLIVKWTSLCDTEGLILLNAISKCFSLTTSFSAIGLLMNSLSANSDASRIRADRSAPVKV</sequence>
<comment type="caution">
    <text evidence="1">The sequence shown here is derived from an EMBL/GenBank/DDBJ whole genome shotgun (WGS) entry which is preliminary data.</text>
</comment>
<evidence type="ECO:0000313" key="1">
    <source>
        <dbReference type="EMBL" id="RNA30843.1"/>
    </source>
</evidence>
<protein>
    <submittedName>
        <fullName evidence="1">Uncharacterized protein</fullName>
    </submittedName>
</protein>
<dbReference type="AlphaFoldDB" id="A0A3M7S4V7"/>